<feature type="domain" description="ABC-type glycine betaine transport system substrate-binding" evidence="5">
    <location>
        <begin position="16"/>
        <end position="263"/>
    </location>
</feature>
<dbReference type="CDD" id="cd13639">
    <property type="entry name" value="PBP2_OpuAC_like"/>
    <property type="match status" value="1"/>
</dbReference>
<dbReference type="PANTHER" id="PTHR47737">
    <property type="entry name" value="GLYCINE BETAINE/PROLINE BETAINE TRANSPORT SYSTEM PERMEASE PROTEIN PROW"/>
    <property type="match status" value="1"/>
</dbReference>
<protein>
    <submittedName>
        <fullName evidence="6">Glycine/betaine ABC transporter substrate-binding protein</fullName>
    </submittedName>
</protein>
<dbReference type="OrthoDB" id="9787902at2"/>
<dbReference type="Proteomes" id="UP000253104">
    <property type="component" value="Chromosome mHSR5_B"/>
</dbReference>
<evidence type="ECO:0000256" key="1">
    <source>
        <dbReference type="ARBA" id="ARBA00004236"/>
    </source>
</evidence>
<sequence length="284" mass="31047">MAATGTFAHAAAPERPIQLTYFAEPDSEVVIKIARAVLEQRLGYKVNLVSASLGLQYEALAESKNDAMMMAWLPGTQAAYWQKYSTKLDDLGTIYSGKIGWVVPDYVPASEVRSISDLNKPSVKDKFNGTIQGIDPGAGLMRASTKAIQDYSLNGYNLRPASAVAMVAALSRAENQKSWIVVTGWSPHTMFAKWKLRYLEDPKGVMGGSEGVHVLTRKGFSQEFPRAAAFFRHYKISSEDLEKAMAKAEASKDYDGAVADYVASHSAEIGDWVKDAQAQPLQAQ</sequence>
<dbReference type="Pfam" id="PF04069">
    <property type="entry name" value="OpuAC"/>
    <property type="match status" value="1"/>
</dbReference>
<comment type="subcellular location">
    <subcellularLocation>
        <location evidence="1">Cell membrane</location>
    </subcellularLocation>
</comment>
<keyword evidence="4" id="KW-0472">Membrane</keyword>
<keyword evidence="3" id="KW-1003">Cell membrane</keyword>
<dbReference type="PANTHER" id="PTHR47737:SF1">
    <property type="entry name" value="GLYCINE BETAINE_PROLINE BETAINE TRANSPORT SYSTEM PERMEASE PROTEIN PROW"/>
    <property type="match status" value="1"/>
</dbReference>
<reference evidence="6 7" key="1">
    <citation type="journal article" date="2018" name="ISME J.">
        <title>Involvement of Burkholderiaceae and sulfurous volatiles in disease-suppressive soils.</title>
        <authorList>
            <person name="Carrion V.J."/>
            <person name="Cordovez V."/>
            <person name="Tyc O."/>
            <person name="Etalo D.W."/>
            <person name="de Bruijn I."/>
            <person name="de Jager V.C."/>
            <person name="Medema M.H."/>
            <person name="Eberl L."/>
            <person name="Raaijmakers J.M."/>
        </authorList>
    </citation>
    <scope>NUCLEOTIDE SEQUENCE [LARGE SCALE GENOMIC DNA]</scope>
    <source>
        <strain evidence="7">mHSR5</strain>
    </source>
</reference>
<proteinExistence type="predicted"/>
<dbReference type="GO" id="GO:0043190">
    <property type="term" value="C:ATP-binding cassette (ABC) transporter complex"/>
    <property type="evidence" value="ECO:0007669"/>
    <property type="project" value="InterPro"/>
</dbReference>
<evidence type="ECO:0000256" key="4">
    <source>
        <dbReference type="ARBA" id="ARBA00023136"/>
    </source>
</evidence>
<dbReference type="AlphaFoldDB" id="A0A2Z5N6B6"/>
<dbReference type="Gene3D" id="3.10.105.10">
    <property type="entry name" value="Dipeptide-binding Protein, Domain 3"/>
    <property type="match status" value="2"/>
</dbReference>
<evidence type="ECO:0000256" key="3">
    <source>
        <dbReference type="ARBA" id="ARBA00022475"/>
    </source>
</evidence>
<dbReference type="SUPFAM" id="SSF53850">
    <property type="entry name" value="Periplasmic binding protein-like II"/>
    <property type="match status" value="1"/>
</dbReference>
<evidence type="ECO:0000256" key="2">
    <source>
        <dbReference type="ARBA" id="ARBA00022448"/>
    </source>
</evidence>
<evidence type="ECO:0000313" key="7">
    <source>
        <dbReference type="Proteomes" id="UP000253104"/>
    </source>
</evidence>
<dbReference type="InterPro" id="IPR007210">
    <property type="entry name" value="ABC_Gly_betaine_transp_sub-bd"/>
</dbReference>
<evidence type="ECO:0000313" key="6">
    <source>
        <dbReference type="EMBL" id="AXF25089.1"/>
    </source>
</evidence>
<dbReference type="GO" id="GO:0005275">
    <property type="term" value="F:amine transmembrane transporter activity"/>
    <property type="evidence" value="ECO:0007669"/>
    <property type="project" value="TreeGrafter"/>
</dbReference>
<organism evidence="6 7">
    <name type="scientific">Burkholderia pyrrocinia</name>
    <name type="common">Pseudomonas pyrrocinia</name>
    <dbReference type="NCBI Taxonomy" id="60550"/>
    <lineage>
        <taxon>Bacteria</taxon>
        <taxon>Pseudomonadati</taxon>
        <taxon>Pseudomonadota</taxon>
        <taxon>Betaproteobacteria</taxon>
        <taxon>Burkholderiales</taxon>
        <taxon>Burkholderiaceae</taxon>
        <taxon>Burkholderia</taxon>
        <taxon>Burkholderia cepacia complex</taxon>
    </lineage>
</organism>
<name>A0A2Z5N6B6_BURPY</name>
<dbReference type="EMBL" id="CP024903">
    <property type="protein sequence ID" value="AXF25089.1"/>
    <property type="molecule type" value="Genomic_DNA"/>
</dbReference>
<gene>
    <name evidence="6" type="ORF">CUJ89_19645</name>
</gene>
<dbReference type="GO" id="GO:0015226">
    <property type="term" value="F:carnitine transmembrane transporter activity"/>
    <property type="evidence" value="ECO:0007669"/>
    <property type="project" value="TreeGrafter"/>
</dbReference>
<accession>A0A2Z5N6B6</accession>
<dbReference type="GO" id="GO:0031460">
    <property type="term" value="P:glycine betaine transport"/>
    <property type="evidence" value="ECO:0007669"/>
    <property type="project" value="TreeGrafter"/>
</dbReference>
<evidence type="ECO:0000259" key="5">
    <source>
        <dbReference type="Pfam" id="PF04069"/>
    </source>
</evidence>
<dbReference type="GO" id="GO:0015871">
    <property type="term" value="P:choline transport"/>
    <property type="evidence" value="ECO:0007669"/>
    <property type="project" value="TreeGrafter"/>
</dbReference>
<keyword evidence="2" id="KW-0813">Transport</keyword>
<dbReference type="Gene3D" id="3.40.190.100">
    <property type="entry name" value="Glycine betaine-binding periplasmic protein, domain 2"/>
    <property type="match status" value="1"/>
</dbReference>